<evidence type="ECO:0000313" key="4">
    <source>
        <dbReference type="Proteomes" id="UP001059773"/>
    </source>
</evidence>
<dbReference type="Proteomes" id="UP001059773">
    <property type="component" value="Chromosome"/>
</dbReference>
<keyword evidence="1" id="KW-1133">Transmembrane helix</keyword>
<accession>A0ABY5JM56</accession>
<feature type="transmembrane region" description="Helical" evidence="1">
    <location>
        <begin position="148"/>
        <end position="166"/>
    </location>
</feature>
<feature type="domain" description="CAAX prenyl protease 2/Lysostaphin resistance protein A-like" evidence="2">
    <location>
        <begin position="183"/>
        <end position="280"/>
    </location>
</feature>
<gene>
    <name evidence="3" type="ORF">NP439_15130</name>
</gene>
<feature type="transmembrane region" description="Helical" evidence="1">
    <location>
        <begin position="268"/>
        <end position="288"/>
    </location>
</feature>
<dbReference type="RefSeq" id="WP_256706781.1">
    <property type="nucleotide sequence ID" value="NZ_CP101914.1"/>
</dbReference>
<keyword evidence="3" id="KW-0378">Hydrolase</keyword>
<keyword evidence="4" id="KW-1185">Reference proteome</keyword>
<sequence>MKNGKYHWIVYTGLILIGAAAVWIITQNDGMIETSADHDMTIPFWYNWVISGVLVLLIGIFGNSSSNNPFTDVNKKVLIQQTVILTAAALLFVVGLLIVPNENVFTYFPVFKIVLLLIVPIAMFSMYKEKNAHYKDSTKKTSYLKNNQWFFPLLITAAWVALYFFSPVSMPQAPEYEMGLSMLIIGAFRTFVISSVLEEFFYRVWLQTRLEALLGIWPAIMVSALLWAVWHMAIQGGDSADIAFSNVLVNQGVMGLFLGFLWAKYRNVWVLMIIHGLINLPLQIITILF</sequence>
<evidence type="ECO:0000313" key="3">
    <source>
        <dbReference type="EMBL" id="UUI01382.1"/>
    </source>
</evidence>
<dbReference type="PANTHER" id="PTHR43592">
    <property type="entry name" value="CAAX AMINO TERMINAL PROTEASE"/>
    <property type="match status" value="1"/>
</dbReference>
<keyword evidence="1" id="KW-0812">Transmembrane</keyword>
<evidence type="ECO:0000259" key="2">
    <source>
        <dbReference type="Pfam" id="PF02517"/>
    </source>
</evidence>
<dbReference type="Pfam" id="PF02517">
    <property type="entry name" value="Rce1-like"/>
    <property type="match status" value="1"/>
</dbReference>
<dbReference type="InterPro" id="IPR003675">
    <property type="entry name" value="Rce1/LyrA-like_dom"/>
</dbReference>
<protein>
    <submittedName>
        <fullName evidence="3">CPBP family intramembrane metalloprotease</fullName>
    </submittedName>
</protein>
<proteinExistence type="predicted"/>
<dbReference type="PANTHER" id="PTHR43592:SF15">
    <property type="entry name" value="CAAX AMINO TERMINAL PROTEASE FAMILY PROTEIN"/>
    <property type="match status" value="1"/>
</dbReference>
<feature type="transmembrane region" description="Helical" evidence="1">
    <location>
        <begin position="242"/>
        <end position="261"/>
    </location>
</feature>
<feature type="transmembrane region" description="Helical" evidence="1">
    <location>
        <begin position="105"/>
        <end position="127"/>
    </location>
</feature>
<name>A0ABY5JM56_9BACI</name>
<feature type="transmembrane region" description="Helical" evidence="1">
    <location>
        <begin position="7"/>
        <end position="25"/>
    </location>
</feature>
<keyword evidence="3" id="KW-0645">Protease</keyword>
<keyword evidence="1" id="KW-0472">Membrane</keyword>
<reference evidence="3" key="1">
    <citation type="submission" date="2022-07" db="EMBL/GenBank/DDBJ databases">
        <title>FELIX.</title>
        <authorList>
            <person name="Wan K.H."/>
            <person name="Park S."/>
            <person name="Lawrence Q."/>
            <person name="Eichenberger J.P."/>
            <person name="Booth B.W."/>
            <person name="Piaggio A.J."/>
            <person name="Chandler J.C."/>
            <person name="Franklin A.B."/>
            <person name="Celniker S.E."/>
        </authorList>
    </citation>
    <scope>NUCLEOTIDE SEQUENCE</scope>
    <source>
        <strain evidence="3">QA-1986 374</strain>
    </source>
</reference>
<feature type="transmembrane region" description="Helical" evidence="1">
    <location>
        <begin position="178"/>
        <end position="198"/>
    </location>
</feature>
<feature type="transmembrane region" description="Helical" evidence="1">
    <location>
        <begin position="45"/>
        <end position="65"/>
    </location>
</feature>
<feature type="transmembrane region" description="Helical" evidence="1">
    <location>
        <begin position="210"/>
        <end position="230"/>
    </location>
</feature>
<dbReference type="EMBL" id="CP101914">
    <property type="protein sequence ID" value="UUI01382.1"/>
    <property type="molecule type" value="Genomic_DNA"/>
</dbReference>
<dbReference type="GO" id="GO:0008237">
    <property type="term" value="F:metallopeptidase activity"/>
    <property type="evidence" value="ECO:0007669"/>
    <property type="project" value="UniProtKB-KW"/>
</dbReference>
<organism evidence="3 4">
    <name type="scientific">Oceanobacillus jeddahense</name>
    <dbReference type="NCBI Taxonomy" id="1462527"/>
    <lineage>
        <taxon>Bacteria</taxon>
        <taxon>Bacillati</taxon>
        <taxon>Bacillota</taxon>
        <taxon>Bacilli</taxon>
        <taxon>Bacillales</taxon>
        <taxon>Bacillaceae</taxon>
        <taxon>Oceanobacillus</taxon>
    </lineage>
</organism>
<keyword evidence="3" id="KW-0482">Metalloprotease</keyword>
<evidence type="ECO:0000256" key="1">
    <source>
        <dbReference type="SAM" id="Phobius"/>
    </source>
</evidence>
<feature type="transmembrane region" description="Helical" evidence="1">
    <location>
        <begin position="77"/>
        <end position="99"/>
    </location>
</feature>